<evidence type="ECO:0000256" key="2">
    <source>
        <dbReference type="ARBA" id="ARBA00023002"/>
    </source>
</evidence>
<keyword evidence="2" id="KW-0560">Oxidoreductase</keyword>
<dbReference type="InterPro" id="IPR002347">
    <property type="entry name" value="SDR_fam"/>
</dbReference>
<dbReference type="PANTHER" id="PTHR43669:SF6">
    <property type="entry name" value="DECAPRENYLPHOSPHORYL-2-KETO-BETA-D-ERYTHRO-PENTOSE REDUCTASE"/>
    <property type="match status" value="1"/>
</dbReference>
<dbReference type="Pfam" id="PF00106">
    <property type="entry name" value="adh_short"/>
    <property type="match status" value="1"/>
</dbReference>
<organism evidence="3">
    <name type="scientific">freshwater metagenome</name>
    <dbReference type="NCBI Taxonomy" id="449393"/>
    <lineage>
        <taxon>unclassified sequences</taxon>
        <taxon>metagenomes</taxon>
        <taxon>ecological metagenomes</taxon>
    </lineage>
</organism>
<reference evidence="3" key="1">
    <citation type="submission" date="2020-05" db="EMBL/GenBank/DDBJ databases">
        <authorList>
            <person name="Chiriac C."/>
            <person name="Salcher M."/>
            <person name="Ghai R."/>
            <person name="Kavagutti S V."/>
        </authorList>
    </citation>
    <scope>NUCLEOTIDE SEQUENCE</scope>
</reference>
<protein>
    <submittedName>
        <fullName evidence="3">Unannotated protein</fullName>
    </submittedName>
</protein>
<dbReference type="InterPro" id="IPR020904">
    <property type="entry name" value="Sc_DH/Rdtase_CS"/>
</dbReference>
<dbReference type="AlphaFoldDB" id="A0A6J6QDI8"/>
<dbReference type="Gene3D" id="3.40.50.720">
    <property type="entry name" value="NAD(P)-binding Rossmann-like Domain"/>
    <property type="match status" value="1"/>
</dbReference>
<proteinExistence type="inferred from homology"/>
<dbReference type="PROSITE" id="PS00061">
    <property type="entry name" value="ADH_SHORT"/>
    <property type="match status" value="1"/>
</dbReference>
<dbReference type="InterPro" id="IPR036291">
    <property type="entry name" value="NAD(P)-bd_dom_sf"/>
</dbReference>
<dbReference type="PANTHER" id="PTHR43669">
    <property type="entry name" value="5-KETO-D-GLUCONATE 5-REDUCTASE"/>
    <property type="match status" value="1"/>
</dbReference>
<dbReference type="GO" id="GO:0016491">
    <property type="term" value="F:oxidoreductase activity"/>
    <property type="evidence" value="ECO:0007669"/>
    <property type="project" value="UniProtKB-KW"/>
</dbReference>
<dbReference type="PRINTS" id="PR00081">
    <property type="entry name" value="GDHRDH"/>
</dbReference>
<evidence type="ECO:0000256" key="1">
    <source>
        <dbReference type="ARBA" id="ARBA00006484"/>
    </source>
</evidence>
<name>A0A6J6QDI8_9ZZZZ</name>
<accession>A0A6J6QDI8</accession>
<dbReference type="PRINTS" id="PR00080">
    <property type="entry name" value="SDRFAMILY"/>
</dbReference>
<dbReference type="SUPFAM" id="SSF51735">
    <property type="entry name" value="NAD(P)-binding Rossmann-fold domains"/>
    <property type="match status" value="1"/>
</dbReference>
<evidence type="ECO:0000313" key="3">
    <source>
        <dbReference type="EMBL" id="CAB4708542.1"/>
    </source>
</evidence>
<dbReference type="EMBL" id="CAEZXX010000059">
    <property type="protein sequence ID" value="CAB4708542.1"/>
    <property type="molecule type" value="Genomic_DNA"/>
</dbReference>
<sequence>MGNVQRVLLLGGTSEIGQAIVRALLQGRSGVHVVLASRNPDSCGAFASELRGRGASVECLAFDADDPGSHRGVVDLAAAGGDLDVIITAWGVLGAPQSALDADPVSASAVVQTNFAGVVSAGLEAARVLRQQGHGTLVHLSSVAAERTRRANFVYGSSKAGSDAFMQGLADSLVGSGARVLVMRPGFVSTKMTAGMKPHPFSTTPEAIAAATVKALRGTATTVWVPGVLRVLFAVLRHLPRVVWRRLPI</sequence>
<gene>
    <name evidence="3" type="ORF">UFOPK2602_01007</name>
</gene>
<comment type="similarity">
    <text evidence="1">Belongs to the short-chain dehydrogenases/reductases (SDR) family.</text>
</comment>